<dbReference type="InterPro" id="IPR003265">
    <property type="entry name" value="HhH-GPD_domain"/>
</dbReference>
<dbReference type="PANTHER" id="PTHR47203:SF1">
    <property type="entry name" value="HYPOTHETICAL BASE EXCISION DNA REPAIR PROTEIN (EUROFUNG)"/>
    <property type="match status" value="1"/>
</dbReference>
<feature type="compositionally biased region" description="Basic residues" evidence="1">
    <location>
        <begin position="138"/>
        <end position="147"/>
    </location>
</feature>
<dbReference type="Pfam" id="PF00730">
    <property type="entry name" value="HhH-GPD"/>
    <property type="match status" value="1"/>
</dbReference>
<dbReference type="AlphaFoldDB" id="A0A0G4H6R4"/>
<dbReference type="InterPro" id="IPR023170">
    <property type="entry name" value="HhH_base_excis_C"/>
</dbReference>
<evidence type="ECO:0000256" key="1">
    <source>
        <dbReference type="SAM" id="MobiDB-lite"/>
    </source>
</evidence>
<dbReference type="Gene3D" id="1.10.340.30">
    <property type="entry name" value="Hypothetical protein, domain 2"/>
    <property type="match status" value="1"/>
</dbReference>
<dbReference type="SMART" id="SM00478">
    <property type="entry name" value="ENDO3c"/>
    <property type="match status" value="1"/>
</dbReference>
<dbReference type="GO" id="GO:0016787">
    <property type="term" value="F:hydrolase activity"/>
    <property type="evidence" value="ECO:0007669"/>
    <property type="project" value="UniProtKB-ARBA"/>
</dbReference>
<gene>
    <name evidence="3" type="ORF">Vbra_10687</name>
</gene>
<accession>A0A0G4H6R4</accession>
<feature type="region of interest" description="Disordered" evidence="1">
    <location>
        <begin position="413"/>
        <end position="445"/>
    </location>
</feature>
<evidence type="ECO:0000313" key="3">
    <source>
        <dbReference type="EMBL" id="CEM39463.1"/>
    </source>
</evidence>
<dbReference type="Proteomes" id="UP000041254">
    <property type="component" value="Unassembled WGS sequence"/>
</dbReference>
<sequence>MRDLLPLVAQLLSLQKTICAPALRHSLPCFIPSLSIPSRLLHQPSSLSRSRIVMDPSETHLATAAVGDIEDIAADAEATMARGRWRTVMKGLLKTAYSSAVMQEAAAEEDKGKKRRRAKPREATSAADGDDEKSPAAPKKKQRKNTKGQKMALEEEEGDGEGEAVAGKRKRSRSRAAAKGNAPDVGLVREVTSVLEQTHGMVVKEENVSNACGHKREVLDAAVALVLSQNTSNKNSSRALASLRAKYPSFAAIRTAPAKEVEETIQAGGLATVKTKRIQALLQGIYDRHGACSLEHLRDMTTEAAKEELATYTGIGPKSIACLLMFTLHRPEFAVDTHVHRLCNRIFDTETKTADHTYRLMNSVVPDDQKHDLHVLLIRHGRRVCRAINPQCHSCPLAETRCAYFRKKQAGNGEGVEAEIEGGEEGAGAADRGEDGEEVRADANE</sequence>
<evidence type="ECO:0000259" key="2">
    <source>
        <dbReference type="SMART" id="SM00478"/>
    </source>
</evidence>
<dbReference type="PANTHER" id="PTHR47203">
    <property type="match status" value="1"/>
</dbReference>
<dbReference type="SUPFAM" id="SSF48150">
    <property type="entry name" value="DNA-glycosylase"/>
    <property type="match status" value="1"/>
</dbReference>
<organism evidence="3 4">
    <name type="scientific">Vitrella brassicaformis (strain CCMP3155)</name>
    <dbReference type="NCBI Taxonomy" id="1169540"/>
    <lineage>
        <taxon>Eukaryota</taxon>
        <taxon>Sar</taxon>
        <taxon>Alveolata</taxon>
        <taxon>Colpodellida</taxon>
        <taxon>Vitrellaceae</taxon>
        <taxon>Vitrella</taxon>
    </lineage>
</organism>
<feature type="region of interest" description="Disordered" evidence="1">
    <location>
        <begin position="106"/>
        <end position="183"/>
    </location>
</feature>
<reference evidence="3 4" key="1">
    <citation type="submission" date="2014-11" db="EMBL/GenBank/DDBJ databases">
        <authorList>
            <person name="Zhu J."/>
            <person name="Qi W."/>
            <person name="Song R."/>
        </authorList>
    </citation>
    <scope>NUCLEOTIDE SEQUENCE [LARGE SCALE GENOMIC DNA]</scope>
</reference>
<dbReference type="InParanoid" id="A0A0G4H6R4"/>
<protein>
    <recommendedName>
        <fullName evidence="2">HhH-GPD domain-containing protein</fullName>
    </recommendedName>
</protein>
<keyword evidence="4" id="KW-1185">Reference proteome</keyword>
<dbReference type="GO" id="GO:0140097">
    <property type="term" value="F:catalytic activity, acting on DNA"/>
    <property type="evidence" value="ECO:0007669"/>
    <property type="project" value="UniProtKB-ARBA"/>
</dbReference>
<feature type="compositionally biased region" description="Basic residues" evidence="1">
    <location>
        <begin position="167"/>
        <end position="176"/>
    </location>
</feature>
<dbReference type="GO" id="GO:0006284">
    <property type="term" value="P:base-excision repair"/>
    <property type="evidence" value="ECO:0007669"/>
    <property type="project" value="InterPro"/>
</dbReference>
<dbReference type="EMBL" id="CDMY01001040">
    <property type="protein sequence ID" value="CEM39463.1"/>
    <property type="molecule type" value="Genomic_DNA"/>
</dbReference>
<feature type="domain" description="HhH-GPD" evidence="2">
    <location>
        <begin position="227"/>
        <end position="383"/>
    </location>
</feature>
<dbReference type="Gene3D" id="1.10.1670.10">
    <property type="entry name" value="Helix-hairpin-Helix base-excision DNA repair enzymes (C-terminal)"/>
    <property type="match status" value="1"/>
</dbReference>
<name>A0A0G4H6R4_VITBC</name>
<evidence type="ECO:0000313" key="4">
    <source>
        <dbReference type="Proteomes" id="UP000041254"/>
    </source>
</evidence>
<dbReference type="OrthoDB" id="5607at2759"/>
<dbReference type="STRING" id="1169540.A0A0G4H6R4"/>
<dbReference type="VEuPathDB" id="CryptoDB:Vbra_10687"/>
<dbReference type="CDD" id="cd00056">
    <property type="entry name" value="ENDO3c"/>
    <property type="match status" value="1"/>
</dbReference>
<dbReference type="InterPro" id="IPR011257">
    <property type="entry name" value="DNA_glycosylase"/>
</dbReference>
<proteinExistence type="predicted"/>